<name>A0A077R949_9BASI</name>
<organism evidence="2">
    <name type="scientific">Melanopsichium pennsylvanicum 4</name>
    <dbReference type="NCBI Taxonomy" id="1398559"/>
    <lineage>
        <taxon>Eukaryota</taxon>
        <taxon>Fungi</taxon>
        <taxon>Dikarya</taxon>
        <taxon>Basidiomycota</taxon>
        <taxon>Ustilaginomycotina</taxon>
        <taxon>Ustilaginomycetes</taxon>
        <taxon>Ustilaginales</taxon>
        <taxon>Ustilaginaceae</taxon>
        <taxon>Melanopsichium</taxon>
    </lineage>
</organism>
<dbReference type="EMBL" id="HG529664">
    <property type="protein sequence ID" value="CDI55747.1"/>
    <property type="molecule type" value="Genomic_DNA"/>
</dbReference>
<dbReference type="PANTHER" id="PTHR34815">
    <property type="entry name" value="LYSINE ACETYLTRANSFERASE"/>
    <property type="match status" value="1"/>
</dbReference>
<dbReference type="InterPro" id="IPR055100">
    <property type="entry name" value="GNAT_LYC1-like"/>
</dbReference>
<dbReference type="Pfam" id="PF22998">
    <property type="entry name" value="GNAT_LYC1-like"/>
    <property type="match status" value="1"/>
</dbReference>
<proteinExistence type="predicted"/>
<dbReference type="AlphaFoldDB" id="A0A077R949"/>
<sequence>MNMPTIAGHVLVPATPAQDQIATEREHLEWGAPLLSLDQFITREKRVLGITDFSTTRRQRWVLVPADNTTTTDFLSACETYRRPILLKRPGNQVQRALSYSVCSVFVPESKRRNGYAARMMSLLQMNLSPQANIPASLDDVHEIKDSSAVSANLDADQAELSDGGNYGRNATLSFLYSDIGTYYSQFGWKVTGARHVEWTPRSSSSSSDSDALPAHAQWLTAEDLPELGRADREYLVSQLERHSHQENVIRFALDDPEATSWRWLIQRSMFYAHTLMPESQTKPIHFGLKLGDSWAVWMFDFVDKKVAILRLKFSSPQAFAQLIGAVRRQAAEFGMAKVVGWNVDLSSLGVDLAEADQERLKQGEKLDKYEKQLAGGKVVERSGNSASLPALAWYGDKKAGERVEWVANEYGWWC</sequence>
<feature type="domain" description="LYC1 C-terminal" evidence="1">
    <location>
        <begin position="197"/>
        <end position="415"/>
    </location>
</feature>
<reference evidence="2" key="1">
    <citation type="journal article" date="2014" name="Genome Biol. Evol.">
        <title>Gene Loss Rather Than Gene Gain Is Associated with a Host Jump from Monocots to Dicots in the Smut Fungus Melanopsichium pennsylvanicum.</title>
        <authorList>
            <person name="Sharma R."/>
            <person name="Mishra B."/>
            <person name="Runge F."/>
            <person name="Thines M."/>
        </authorList>
    </citation>
    <scope>NUCLEOTIDE SEQUENCE</scope>
    <source>
        <strain evidence="2">4</strain>
    </source>
</reference>
<protein>
    <recommendedName>
        <fullName evidence="1">LYC1 C-terminal domain-containing protein</fullName>
    </recommendedName>
</protein>
<evidence type="ECO:0000259" key="1">
    <source>
        <dbReference type="Pfam" id="PF22998"/>
    </source>
</evidence>
<dbReference type="InterPro" id="IPR053013">
    <property type="entry name" value="LAT"/>
</dbReference>
<accession>A0A077R949</accession>
<dbReference type="PANTHER" id="PTHR34815:SF2">
    <property type="entry name" value="N-ACETYLTRANSFERASE DOMAIN-CONTAINING PROTEIN"/>
    <property type="match status" value="1"/>
</dbReference>
<evidence type="ECO:0000313" key="2">
    <source>
        <dbReference type="EMBL" id="CDI55747.1"/>
    </source>
</evidence>